<proteinExistence type="predicted"/>
<evidence type="ECO:0000313" key="2">
    <source>
        <dbReference type="Proteomes" id="UP000178943"/>
    </source>
</evidence>
<dbReference type="Pfam" id="PF14236">
    <property type="entry name" value="DruA"/>
    <property type="match status" value="1"/>
</dbReference>
<dbReference type="InterPro" id="IPR025639">
    <property type="entry name" value="DruA"/>
</dbReference>
<organism evidence="1 2">
    <name type="scientific">Candidatus Fischerbacteria bacterium RBG_13_37_8</name>
    <dbReference type="NCBI Taxonomy" id="1817863"/>
    <lineage>
        <taxon>Bacteria</taxon>
        <taxon>Candidatus Fischeribacteriota</taxon>
    </lineage>
</organism>
<accession>A0A1F5VK65</accession>
<dbReference type="STRING" id="1817863.A2Y62_03465"/>
<gene>
    <name evidence="1" type="ORF">A2Y62_03465</name>
</gene>
<protein>
    <submittedName>
        <fullName evidence="1">Uncharacterized protein</fullName>
    </submittedName>
</protein>
<dbReference type="AlphaFoldDB" id="A0A1F5VK65"/>
<name>A0A1F5VK65_9BACT</name>
<comment type="caution">
    <text evidence="1">The sequence shown here is derived from an EMBL/GenBank/DDBJ whole genome shotgun (WGS) entry which is preliminary data.</text>
</comment>
<reference evidence="1 2" key="1">
    <citation type="journal article" date="2016" name="Nat. Commun.">
        <title>Thousands of microbial genomes shed light on interconnected biogeochemical processes in an aquifer system.</title>
        <authorList>
            <person name="Anantharaman K."/>
            <person name="Brown C.T."/>
            <person name="Hug L.A."/>
            <person name="Sharon I."/>
            <person name="Castelle C.J."/>
            <person name="Probst A.J."/>
            <person name="Thomas B.C."/>
            <person name="Singh A."/>
            <person name="Wilkins M.J."/>
            <person name="Karaoz U."/>
            <person name="Brodie E.L."/>
            <person name="Williams K.H."/>
            <person name="Hubbard S.S."/>
            <person name="Banfield J.F."/>
        </authorList>
    </citation>
    <scope>NUCLEOTIDE SEQUENCE [LARGE SCALE GENOMIC DNA]</scope>
</reference>
<sequence>MMTSYSKCGKVFSQQEIEEITTIVKEHYQEGRCEISRKVCKALSWYSENGKMKDWICREFLLKLQKDNLIILPPPKACSFTRFRKKKLDKVVFDEPDRVFEGNLGDFSRPVFKRVGSSSENTLWEYLVWKYHYLGYKGVMGRFLKYLIYMEDIPVGCIGFTGAALRVSDRDSWIGWDDEVRRKNLKHVANNFRFVLFPWVRVKYLASHILSKAIPLLAEDWQRQYNVAIYLVETFIEQERFQGTCYKASNWKHVGQSRGYAKTKKAYRCHGIIKDVYVYPTMSNSLELLQCL</sequence>
<dbReference type="EMBL" id="MFGW01000148">
    <property type="protein sequence ID" value="OGF63816.1"/>
    <property type="molecule type" value="Genomic_DNA"/>
</dbReference>
<dbReference type="Proteomes" id="UP000178943">
    <property type="component" value="Unassembled WGS sequence"/>
</dbReference>
<evidence type="ECO:0000313" key="1">
    <source>
        <dbReference type="EMBL" id="OGF63816.1"/>
    </source>
</evidence>